<protein>
    <recommendedName>
        <fullName evidence="4">F-box domain-containing protein</fullName>
    </recommendedName>
</protein>
<evidence type="ECO:0008006" key="4">
    <source>
        <dbReference type="Google" id="ProtNLM"/>
    </source>
</evidence>
<keyword evidence="3" id="KW-1185">Reference proteome</keyword>
<dbReference type="EMBL" id="BTRK01000002">
    <property type="protein sequence ID" value="GMR38736.1"/>
    <property type="molecule type" value="Genomic_DNA"/>
</dbReference>
<reference evidence="3" key="1">
    <citation type="submission" date="2022-10" db="EMBL/GenBank/DDBJ databases">
        <title>Genome assembly of Pristionchus species.</title>
        <authorList>
            <person name="Yoshida K."/>
            <person name="Sommer R.J."/>
        </authorList>
    </citation>
    <scope>NUCLEOTIDE SEQUENCE [LARGE SCALE GENOMIC DNA]</scope>
    <source>
        <strain evidence="3">RS5460</strain>
    </source>
</reference>
<feature type="non-terminal residue" evidence="2">
    <location>
        <position position="1"/>
    </location>
</feature>
<feature type="non-terminal residue" evidence="2">
    <location>
        <position position="378"/>
    </location>
</feature>
<gene>
    <name evidence="2" type="ORF">PMAYCL1PPCAC_08931</name>
</gene>
<organism evidence="2 3">
    <name type="scientific">Pristionchus mayeri</name>
    <dbReference type="NCBI Taxonomy" id="1317129"/>
    <lineage>
        <taxon>Eukaryota</taxon>
        <taxon>Metazoa</taxon>
        <taxon>Ecdysozoa</taxon>
        <taxon>Nematoda</taxon>
        <taxon>Chromadorea</taxon>
        <taxon>Rhabditida</taxon>
        <taxon>Rhabditina</taxon>
        <taxon>Diplogasteromorpha</taxon>
        <taxon>Diplogasteroidea</taxon>
        <taxon>Neodiplogasteridae</taxon>
        <taxon>Pristionchus</taxon>
    </lineage>
</organism>
<accession>A0AAN5CEF6</accession>
<proteinExistence type="predicted"/>
<sequence length="378" mass="43203">QEQKHNLSLFVMLNMMMVDALSANIAQLGDTSSSFFEQLPKELVWRILNYAPETALNLRLTCRMLKSYSNEYVMLPSTSSFTDQLWIFKLTNWCPATLKHKPTLLSILIAIANDKLKLQLFKQRLIQEYPLAIAHRGFAKRKNPLEKTEEFEWQMEFDKQVDEALLVHIGNCIGKRIQKATLLDFDDDFTRNVVAKVTRGKQFGQLIVQGMSKISKDTGNFLKTITTDEIGTFNLFVGEIEDDPVGFLAHFASLARSMELQQGDKDGVDRANRYFFGLIDANCAQIILDLFAQKIDKLSINTCYSEFLSESEAKMLMDNLPLICKELWFTSNCSDAAAITECLNNDHVTRIYEGKPDQWSLKTLSIKHVSRQEEPKSI</sequence>
<evidence type="ECO:0000313" key="2">
    <source>
        <dbReference type="EMBL" id="GMR38736.1"/>
    </source>
</evidence>
<dbReference type="Proteomes" id="UP001328107">
    <property type="component" value="Unassembled WGS sequence"/>
</dbReference>
<feature type="chain" id="PRO_5042860109" description="F-box domain-containing protein" evidence="1">
    <location>
        <begin position="23"/>
        <end position="378"/>
    </location>
</feature>
<keyword evidence="1" id="KW-0732">Signal</keyword>
<evidence type="ECO:0000256" key="1">
    <source>
        <dbReference type="SAM" id="SignalP"/>
    </source>
</evidence>
<dbReference type="AlphaFoldDB" id="A0AAN5CEF6"/>
<feature type="signal peptide" evidence="1">
    <location>
        <begin position="1"/>
        <end position="22"/>
    </location>
</feature>
<name>A0AAN5CEF6_9BILA</name>
<comment type="caution">
    <text evidence="2">The sequence shown here is derived from an EMBL/GenBank/DDBJ whole genome shotgun (WGS) entry which is preliminary data.</text>
</comment>
<evidence type="ECO:0000313" key="3">
    <source>
        <dbReference type="Proteomes" id="UP001328107"/>
    </source>
</evidence>